<keyword evidence="3" id="KW-1185">Reference proteome</keyword>
<dbReference type="STRING" id="1090615.SAMN04515671_2091"/>
<reference evidence="2 3" key="1">
    <citation type="submission" date="2016-10" db="EMBL/GenBank/DDBJ databases">
        <authorList>
            <person name="de Groot N.N."/>
        </authorList>
    </citation>
    <scope>NUCLEOTIDE SEQUENCE [LARGE SCALE GENOMIC DNA]</scope>
    <source>
        <strain evidence="3">P4-7,KCTC 19426,CECT 7604</strain>
    </source>
</reference>
<feature type="transmembrane region" description="Helical" evidence="1">
    <location>
        <begin position="12"/>
        <end position="30"/>
    </location>
</feature>
<dbReference type="Pfam" id="PF04332">
    <property type="entry name" value="DUF475"/>
    <property type="match status" value="1"/>
</dbReference>
<evidence type="ECO:0000256" key="1">
    <source>
        <dbReference type="SAM" id="Phobius"/>
    </source>
</evidence>
<dbReference type="NCBIfam" id="NF010613">
    <property type="entry name" value="PRK14013.1-3"/>
    <property type="match status" value="1"/>
</dbReference>
<dbReference type="PANTHER" id="PTHR30238">
    <property type="entry name" value="MEMBRANE BOUND PREDICTED REDOX MODULATOR"/>
    <property type="match status" value="1"/>
</dbReference>
<sequence>MTAPANHSATRIFAASGIISLAAIVVAYFYGGWKAAGLTLILGILEITLSFDNAVVNAKVLERMSERWQQIFLTVGIVIAVFGMRLVFPLLVVVLTAHMSPGNAITLAFQKLPISDHESYAYKLHEAHPQIAAFGGMFLLLLFLDWLFEEREITWLTWLERPLARIGKLDALSVIIAGVLLFVIGQTVAADPGKVLAAGVLGIVSYLAVNGLGGLFENFEESQEEEFERKAHGGPSEIAKAVGKAGFFLFLYLEVLDASFSFDGVIGAFAITPDPIIIALGLGLIGALFVRSLTVYLVRKGTLNDYVYLEHGAHWAIGALALILLITIKWEVNEVVTGLVGLVLIGAAFVSSLMRNRREAAEGEPVQEIDVRV</sequence>
<feature type="transmembrane region" description="Helical" evidence="1">
    <location>
        <begin position="336"/>
        <end position="354"/>
    </location>
</feature>
<evidence type="ECO:0000313" key="3">
    <source>
        <dbReference type="Proteomes" id="UP000198741"/>
    </source>
</evidence>
<feature type="transmembrane region" description="Helical" evidence="1">
    <location>
        <begin position="70"/>
        <end position="97"/>
    </location>
</feature>
<protein>
    <recommendedName>
        <fullName evidence="4">Integral membrane protein, YkoY family</fullName>
    </recommendedName>
</protein>
<feature type="transmembrane region" description="Helical" evidence="1">
    <location>
        <begin position="195"/>
        <end position="216"/>
    </location>
</feature>
<proteinExistence type="predicted"/>
<dbReference type="Proteomes" id="UP000198741">
    <property type="component" value="Chromosome I"/>
</dbReference>
<dbReference type="PANTHER" id="PTHR30238:SF4">
    <property type="entry name" value="SLL1022 PROTEIN"/>
    <property type="match status" value="1"/>
</dbReference>
<evidence type="ECO:0000313" key="2">
    <source>
        <dbReference type="EMBL" id="SDO83423.1"/>
    </source>
</evidence>
<feature type="transmembrane region" description="Helical" evidence="1">
    <location>
        <begin position="311"/>
        <end position="330"/>
    </location>
</feature>
<organism evidence="2 3">
    <name type="scientific">Nakamurella panacisegetis</name>
    <dbReference type="NCBI Taxonomy" id="1090615"/>
    <lineage>
        <taxon>Bacteria</taxon>
        <taxon>Bacillati</taxon>
        <taxon>Actinomycetota</taxon>
        <taxon>Actinomycetes</taxon>
        <taxon>Nakamurellales</taxon>
        <taxon>Nakamurellaceae</taxon>
        <taxon>Nakamurella</taxon>
    </lineage>
</organism>
<dbReference type="OrthoDB" id="8533002at2"/>
<evidence type="ECO:0008006" key="4">
    <source>
        <dbReference type="Google" id="ProtNLM"/>
    </source>
</evidence>
<dbReference type="AlphaFoldDB" id="A0A1H0MSM7"/>
<dbReference type="EMBL" id="LT629710">
    <property type="protein sequence ID" value="SDO83423.1"/>
    <property type="molecule type" value="Genomic_DNA"/>
</dbReference>
<name>A0A1H0MSM7_9ACTN</name>
<feature type="transmembrane region" description="Helical" evidence="1">
    <location>
        <begin position="247"/>
        <end position="270"/>
    </location>
</feature>
<feature type="transmembrane region" description="Helical" evidence="1">
    <location>
        <begin position="169"/>
        <end position="189"/>
    </location>
</feature>
<keyword evidence="1" id="KW-0472">Membrane</keyword>
<keyword evidence="1" id="KW-0812">Transmembrane</keyword>
<dbReference type="InterPro" id="IPR007427">
    <property type="entry name" value="DUF475"/>
</dbReference>
<gene>
    <name evidence="2" type="ORF">SAMN04515671_2091</name>
</gene>
<keyword evidence="1" id="KW-1133">Transmembrane helix</keyword>
<accession>A0A1H0MSM7</accession>
<dbReference type="RefSeq" id="WP_090475898.1">
    <property type="nucleotide sequence ID" value="NZ_LT629710.1"/>
</dbReference>
<feature type="transmembrane region" description="Helical" evidence="1">
    <location>
        <begin position="131"/>
        <end position="148"/>
    </location>
</feature>
<feature type="transmembrane region" description="Helical" evidence="1">
    <location>
        <begin position="276"/>
        <end position="299"/>
    </location>
</feature>
<feature type="transmembrane region" description="Helical" evidence="1">
    <location>
        <begin position="36"/>
        <end position="58"/>
    </location>
</feature>